<evidence type="ECO:0000313" key="3">
    <source>
        <dbReference type="EMBL" id="HBK52652.1"/>
    </source>
</evidence>
<dbReference type="SUPFAM" id="SSF48317">
    <property type="entry name" value="Acid phosphatase/Vanadium-dependent haloperoxidase"/>
    <property type="match status" value="1"/>
</dbReference>
<dbReference type="Proteomes" id="UP000263273">
    <property type="component" value="Unassembled WGS sequence"/>
</dbReference>
<comment type="caution">
    <text evidence="3">The sequence shown here is derived from an EMBL/GenBank/DDBJ whole genome shotgun (WGS) entry which is preliminary data.</text>
</comment>
<reference evidence="3 4" key="1">
    <citation type="journal article" date="2018" name="Nat. Biotechnol.">
        <title>A standardized bacterial taxonomy based on genome phylogeny substantially revises the tree of life.</title>
        <authorList>
            <person name="Parks D.H."/>
            <person name="Chuvochina M."/>
            <person name="Waite D.W."/>
            <person name="Rinke C."/>
            <person name="Skarshewski A."/>
            <person name="Chaumeil P.A."/>
            <person name="Hugenholtz P."/>
        </authorList>
    </citation>
    <scope>NUCLEOTIDE SEQUENCE [LARGE SCALE GENOMIC DNA]</scope>
    <source>
        <strain evidence="3">UBA10948</strain>
    </source>
</reference>
<gene>
    <name evidence="3" type="ORF">DDZ44_01755</name>
</gene>
<feature type="transmembrane region" description="Helical" evidence="1">
    <location>
        <begin position="166"/>
        <end position="185"/>
    </location>
</feature>
<dbReference type="CDD" id="cd03392">
    <property type="entry name" value="PAP2_like_2"/>
    <property type="match status" value="1"/>
</dbReference>
<feature type="domain" description="Phosphatidic acid phosphatase type 2/haloperoxidase" evidence="2">
    <location>
        <begin position="72"/>
        <end position="185"/>
    </location>
</feature>
<dbReference type="InterPro" id="IPR036938">
    <property type="entry name" value="PAP2/HPO_sf"/>
</dbReference>
<feature type="transmembrane region" description="Helical" evidence="1">
    <location>
        <begin position="141"/>
        <end position="160"/>
    </location>
</feature>
<keyword evidence="1" id="KW-0472">Membrane</keyword>
<dbReference type="SMART" id="SM00014">
    <property type="entry name" value="acidPPc"/>
    <property type="match status" value="1"/>
</dbReference>
<dbReference type="PANTHER" id="PTHR14969:SF13">
    <property type="entry name" value="AT30094P"/>
    <property type="match status" value="1"/>
</dbReference>
<sequence length="195" mass="21846">MCLSGNYSAFSRLFYFFSNLDLRVQDYVQTINSPCLLKIMIIITYLGSPWVFVILSALTSSYLWFRGKKLETIFLNVTLFSAWGIMEGLKHLFKCGRPAGQALTMARGYSFPSGHAMLSLAFYGFLAALLLKYGGRGNKQAWLGAVALYILVLLIGLSRIYLNVHYLSDVMAGCLFGILILILSLKAMKLVQNRL</sequence>
<feature type="transmembrane region" description="Helical" evidence="1">
    <location>
        <begin position="113"/>
        <end position="134"/>
    </location>
</feature>
<dbReference type="Pfam" id="PF01569">
    <property type="entry name" value="PAP2"/>
    <property type="match status" value="1"/>
</dbReference>
<dbReference type="AlphaFoldDB" id="A0A354YWP4"/>
<dbReference type="STRING" id="378794.GCA_001570625_01897"/>
<accession>A0A354YWP4</accession>
<keyword evidence="1" id="KW-1133">Transmembrane helix</keyword>
<evidence type="ECO:0000256" key="1">
    <source>
        <dbReference type="SAM" id="Phobius"/>
    </source>
</evidence>
<feature type="transmembrane region" description="Helical" evidence="1">
    <location>
        <begin position="39"/>
        <end position="65"/>
    </location>
</feature>
<protein>
    <submittedName>
        <fullName evidence="3">PAP2 family protein</fullName>
    </submittedName>
</protein>
<keyword evidence="1" id="KW-0812">Transmembrane</keyword>
<organism evidence="3 4">
    <name type="scientific">Syntrophomonas wolfei</name>
    <dbReference type="NCBI Taxonomy" id="863"/>
    <lineage>
        <taxon>Bacteria</taxon>
        <taxon>Bacillati</taxon>
        <taxon>Bacillota</taxon>
        <taxon>Clostridia</taxon>
        <taxon>Eubacteriales</taxon>
        <taxon>Syntrophomonadaceae</taxon>
        <taxon>Syntrophomonas</taxon>
    </lineage>
</organism>
<evidence type="ECO:0000313" key="4">
    <source>
        <dbReference type="Proteomes" id="UP000263273"/>
    </source>
</evidence>
<dbReference type="PANTHER" id="PTHR14969">
    <property type="entry name" value="SPHINGOSINE-1-PHOSPHATE PHOSPHOHYDROLASE"/>
    <property type="match status" value="1"/>
</dbReference>
<proteinExistence type="predicted"/>
<evidence type="ECO:0000259" key="2">
    <source>
        <dbReference type="SMART" id="SM00014"/>
    </source>
</evidence>
<dbReference type="Gene3D" id="1.20.144.10">
    <property type="entry name" value="Phosphatidic acid phosphatase type 2/haloperoxidase"/>
    <property type="match status" value="2"/>
</dbReference>
<dbReference type="EMBL" id="DNZF01000037">
    <property type="protein sequence ID" value="HBK52652.1"/>
    <property type="molecule type" value="Genomic_DNA"/>
</dbReference>
<feature type="transmembrane region" description="Helical" evidence="1">
    <location>
        <begin position="72"/>
        <end position="93"/>
    </location>
</feature>
<dbReference type="InterPro" id="IPR000326">
    <property type="entry name" value="PAP2/HPO"/>
</dbReference>
<name>A0A354YWP4_9FIRM</name>